<proteinExistence type="predicted"/>
<organism evidence="1 2">
    <name type="scientific">Marinobacter qingdaonensis</name>
    <dbReference type="NCBI Taxonomy" id="3108486"/>
    <lineage>
        <taxon>Bacteria</taxon>
        <taxon>Pseudomonadati</taxon>
        <taxon>Pseudomonadota</taxon>
        <taxon>Gammaproteobacteria</taxon>
        <taxon>Pseudomonadales</taxon>
        <taxon>Marinobacteraceae</taxon>
        <taxon>Marinobacter</taxon>
    </lineage>
</organism>
<reference evidence="1 2" key="1">
    <citation type="submission" date="2023-12" db="EMBL/GenBank/DDBJ databases">
        <title>Marinobacter qingdaonensis sp. nov., isolated from the intertidal sediment of Qingdao, PR China.</title>
        <authorList>
            <person name="Li Y."/>
        </authorList>
    </citation>
    <scope>NUCLEOTIDE SEQUENCE [LARGE SCALE GENOMIC DNA]</scope>
    <source>
        <strain evidence="1 2">ASW11-75</strain>
    </source>
</reference>
<comment type="caution">
    <text evidence="1">The sequence shown here is derived from an EMBL/GenBank/DDBJ whole genome shotgun (WGS) entry which is preliminary data.</text>
</comment>
<dbReference type="Proteomes" id="UP001305746">
    <property type="component" value="Unassembled WGS sequence"/>
</dbReference>
<gene>
    <name evidence="1" type="ORF">U5822_02450</name>
</gene>
<name>A0ABU5NUS0_9GAMM</name>
<accession>A0ABU5NUS0</accession>
<evidence type="ECO:0000313" key="1">
    <source>
        <dbReference type="EMBL" id="MEA1079512.1"/>
    </source>
</evidence>
<keyword evidence="2" id="KW-1185">Reference proteome</keyword>
<evidence type="ECO:0000313" key="2">
    <source>
        <dbReference type="Proteomes" id="UP001305746"/>
    </source>
</evidence>
<sequence>MTLIELLNVKISYDFSGDHASLQAPLPEKEAVALRRYIQQKIRTGRFPERFHGRFSELGA</sequence>
<protein>
    <submittedName>
        <fullName evidence="1">Uncharacterized protein</fullName>
    </submittedName>
</protein>
<dbReference type="EMBL" id="JAYDCJ010000001">
    <property type="protein sequence ID" value="MEA1079512.1"/>
    <property type="molecule type" value="Genomic_DNA"/>
</dbReference>
<dbReference type="RefSeq" id="WP_322854032.1">
    <property type="nucleotide sequence ID" value="NZ_JAYDCJ010000001.1"/>
</dbReference>